<dbReference type="GO" id="GO:0005737">
    <property type="term" value="C:cytoplasm"/>
    <property type="evidence" value="ECO:0007669"/>
    <property type="project" value="TreeGrafter"/>
</dbReference>
<dbReference type="InterPro" id="IPR001206">
    <property type="entry name" value="Diacylglycerol_kinase_cat_dom"/>
</dbReference>
<reference evidence="1" key="1">
    <citation type="submission" date="2021-02" db="EMBL/GenBank/DDBJ databases">
        <authorList>
            <person name="Syme A R."/>
            <person name="Syme A R."/>
            <person name="Moolhuijzen P."/>
        </authorList>
    </citation>
    <scope>NUCLEOTIDE SEQUENCE</scope>
    <source>
        <strain evidence="1">W1-1</strain>
    </source>
</reference>
<proteinExistence type="predicted"/>
<dbReference type="Proteomes" id="UP000472372">
    <property type="component" value="Chromosome 11"/>
</dbReference>
<evidence type="ECO:0000313" key="2">
    <source>
        <dbReference type="Proteomes" id="UP000472372"/>
    </source>
</evidence>
<dbReference type="PANTHER" id="PTHR12358">
    <property type="entry name" value="SPHINGOSINE KINASE"/>
    <property type="match status" value="1"/>
</dbReference>
<dbReference type="AlphaFoldDB" id="A0A6S6WQL9"/>
<dbReference type="GO" id="GO:0016020">
    <property type="term" value="C:membrane"/>
    <property type="evidence" value="ECO:0007669"/>
    <property type="project" value="TreeGrafter"/>
</dbReference>
<dbReference type="SUPFAM" id="SSF111331">
    <property type="entry name" value="NAD kinase/diacylglycerol kinase-like"/>
    <property type="match status" value="1"/>
</dbReference>
<dbReference type="EMBL" id="HG992987">
    <property type="protein sequence ID" value="CAE7216888.1"/>
    <property type="molecule type" value="Genomic_DNA"/>
</dbReference>
<dbReference type="Gene3D" id="2.60.200.40">
    <property type="match status" value="1"/>
</dbReference>
<dbReference type="InterPro" id="IPR016064">
    <property type="entry name" value="NAD/diacylglycerol_kinase_sf"/>
</dbReference>
<dbReference type="Gene3D" id="3.40.50.10330">
    <property type="entry name" value="Probable inorganic polyphosphate/atp-NAD kinase, domain 1"/>
    <property type="match status" value="1"/>
</dbReference>
<dbReference type="GO" id="GO:0046512">
    <property type="term" value="P:sphingosine biosynthetic process"/>
    <property type="evidence" value="ECO:0007669"/>
    <property type="project" value="TreeGrafter"/>
</dbReference>
<organism evidence="1 2">
    <name type="scientific">Pyrenophora teres f. teres</name>
    <dbReference type="NCBI Taxonomy" id="97479"/>
    <lineage>
        <taxon>Eukaryota</taxon>
        <taxon>Fungi</taxon>
        <taxon>Dikarya</taxon>
        <taxon>Ascomycota</taxon>
        <taxon>Pezizomycotina</taxon>
        <taxon>Dothideomycetes</taxon>
        <taxon>Pleosporomycetidae</taxon>
        <taxon>Pleosporales</taxon>
        <taxon>Pleosporineae</taxon>
        <taxon>Pleosporaceae</taxon>
        <taxon>Pyrenophora</taxon>
    </lineage>
</organism>
<dbReference type="GO" id="GO:0001727">
    <property type="term" value="F:lipid kinase activity"/>
    <property type="evidence" value="ECO:0007669"/>
    <property type="project" value="TreeGrafter"/>
</dbReference>
<gene>
    <name evidence="1" type="ORF">PTTW11_10885</name>
</gene>
<evidence type="ECO:0000313" key="1">
    <source>
        <dbReference type="EMBL" id="CAE7216888.1"/>
    </source>
</evidence>
<name>A0A6S6WQL9_9PLEO</name>
<dbReference type="InterPro" id="IPR050187">
    <property type="entry name" value="Lipid_Phosphate_FormReg"/>
</dbReference>
<sequence length="417" mass="44958">MASTNGDEQAKKMISTIQSIDGTSEVVVTLQENNDATKPPVLLNISTHSLATPGQDHTASERATHVIISLGSGGQLAEEFYTGVVHPILQSIYGEARIQSIKVHTTASATSILELTDNTLFPAANNGKPLRIILLSGDGGIVDLVNGLSAHTPSATYIRPEVVLLPLGTANALYHSINAGKEHVWGLNALASTTSKPLPLLTATFSPGARLLVNEGQDEEQLPQDSEGNGLLYGAVVASWGMHASLVADSDTTFYRKYGVERFKMAAKEALYPADGSPPHPYKAKLSVCREKGVWSKVVEEEHMYVLATLVSNLEQPFCISPASKPLDGSLHLVHFGPRSGDEAMRIMGLAYQGGKHVEDEEVMYESIDGLRIEFQGLEGEGRWRRICVDGKIVQVDGEGWVEVRKVDKSVLNVVVV</sequence>
<dbReference type="Pfam" id="PF00781">
    <property type="entry name" value="DAGK_cat"/>
    <property type="match status" value="1"/>
</dbReference>
<dbReference type="InterPro" id="IPR017438">
    <property type="entry name" value="ATP-NAD_kinase_N"/>
</dbReference>
<protein>
    <submittedName>
        <fullName evidence="1">LCB5</fullName>
    </submittedName>
</protein>
<accession>A0A6S6WQL9</accession>
<dbReference type="PANTHER" id="PTHR12358:SF108">
    <property type="entry name" value="DAGKC DOMAIN-CONTAINING PROTEIN"/>
    <property type="match status" value="1"/>
</dbReference>
<dbReference type="PROSITE" id="PS50146">
    <property type="entry name" value="DAGK"/>
    <property type="match status" value="1"/>
</dbReference>